<dbReference type="AlphaFoldDB" id="A0A645AMY6"/>
<gene>
    <name evidence="1" type="ORF">SDC9_101317</name>
</gene>
<protein>
    <submittedName>
        <fullName evidence="1">Uncharacterized protein</fullName>
    </submittedName>
</protein>
<proteinExistence type="predicted"/>
<reference evidence="1" key="1">
    <citation type="submission" date="2019-08" db="EMBL/GenBank/DDBJ databases">
        <authorList>
            <person name="Kucharzyk K."/>
            <person name="Murdoch R.W."/>
            <person name="Higgins S."/>
            <person name="Loffler F."/>
        </authorList>
    </citation>
    <scope>NUCLEOTIDE SEQUENCE</scope>
</reference>
<accession>A0A645AMY6</accession>
<organism evidence="1">
    <name type="scientific">bioreactor metagenome</name>
    <dbReference type="NCBI Taxonomy" id="1076179"/>
    <lineage>
        <taxon>unclassified sequences</taxon>
        <taxon>metagenomes</taxon>
        <taxon>ecological metagenomes</taxon>
    </lineage>
</organism>
<sequence>MRAGLLQCLVVALGGARLERVHVHEEFLLEVQQEQAHAGAVHRVTRHELRMREALVDVLVDDVRLVQDQVTLNQNRHLAVRVHDIDVFGLVVEIHVTDFKIHALLEENEAAAV</sequence>
<name>A0A645AMY6_9ZZZZ</name>
<evidence type="ECO:0000313" key="1">
    <source>
        <dbReference type="EMBL" id="MPM54539.1"/>
    </source>
</evidence>
<comment type="caution">
    <text evidence="1">The sequence shown here is derived from an EMBL/GenBank/DDBJ whole genome shotgun (WGS) entry which is preliminary data.</text>
</comment>
<dbReference type="EMBL" id="VSSQ01014849">
    <property type="protein sequence ID" value="MPM54539.1"/>
    <property type="molecule type" value="Genomic_DNA"/>
</dbReference>